<evidence type="ECO:0000256" key="1">
    <source>
        <dbReference type="SAM" id="Coils"/>
    </source>
</evidence>
<dbReference type="GO" id="GO:0015562">
    <property type="term" value="F:efflux transmembrane transporter activity"/>
    <property type="evidence" value="ECO:0007669"/>
    <property type="project" value="TreeGrafter"/>
</dbReference>
<dbReference type="Gene3D" id="2.40.50.100">
    <property type="match status" value="1"/>
</dbReference>
<keyword evidence="1" id="KW-0175">Coiled coil</keyword>
<keyword evidence="4" id="KW-1185">Reference proteome</keyword>
<dbReference type="PANTHER" id="PTHR30469">
    <property type="entry name" value="MULTIDRUG RESISTANCE PROTEIN MDTA"/>
    <property type="match status" value="1"/>
</dbReference>
<feature type="transmembrane region" description="Helical" evidence="2">
    <location>
        <begin position="21"/>
        <end position="41"/>
    </location>
</feature>
<dbReference type="Gene3D" id="2.40.420.20">
    <property type="match status" value="1"/>
</dbReference>
<dbReference type="RefSeq" id="WP_123421987.1">
    <property type="nucleotide sequence ID" value="NZ_JBLXEP010000010.1"/>
</dbReference>
<protein>
    <submittedName>
        <fullName evidence="3">HlyD family secretion protein</fullName>
    </submittedName>
</protein>
<dbReference type="EMBL" id="RJUL01000007">
    <property type="protein sequence ID" value="ROQ24237.1"/>
    <property type="molecule type" value="Genomic_DNA"/>
</dbReference>
<proteinExistence type="predicted"/>
<reference evidence="3 4" key="1">
    <citation type="submission" date="2018-11" db="EMBL/GenBank/DDBJ databases">
        <title>Genomic Encyclopedia of Type Strains, Phase IV (KMG-IV): sequencing the most valuable type-strain genomes for metagenomic binning, comparative biology and taxonomic classification.</title>
        <authorList>
            <person name="Goeker M."/>
        </authorList>
    </citation>
    <scope>NUCLEOTIDE SEQUENCE [LARGE SCALE GENOMIC DNA]</scope>
    <source>
        <strain evidence="3 4">DSM 21945</strain>
    </source>
</reference>
<dbReference type="Gene3D" id="2.40.30.170">
    <property type="match status" value="1"/>
</dbReference>
<sequence length="422" mass="46104">MIRDTSGQDVILDNRRPYRKWAGLGAAVLLVVALGWVVTSWRASASADAVVSKAALQLGTAEVADIARDINVQGRVVAANSPTLYSPAQGIVTYLIKAGDSVAKDQVIATVDSPSLTNQLKQEEANLARIQGESERQQIQAKRDALENRQAADLAKVDLEAADREMRRAELSWQKKVISQIDYEKAKDELARARLRAHQSAENARLAVEMASFETKNLKLQVQHQALLVADLQRQSDELNVRSPVEGLVGNLALNQKSAVGAHEALLTVVDLHSFEVEVLVPESYADDLGLKMPVAVKVNGREWQGEVAAISPEIQNSQVVARLRFKGDTPDKLRQNQRLTARILLENRNQVLAVPRGAFIDVDQGRSAFVLRGDKAVRVPITLGAIGSRQAEVVDGLKAGDTIITSDTSRFKNQNTLLITQ</sequence>
<dbReference type="PANTHER" id="PTHR30469:SF15">
    <property type="entry name" value="HLYD FAMILY OF SECRETION PROTEINS"/>
    <property type="match status" value="1"/>
</dbReference>
<accession>A0A3N1PAZ4</accession>
<keyword evidence="2" id="KW-1133">Transmembrane helix</keyword>
<keyword evidence="2" id="KW-0812">Transmembrane</keyword>
<evidence type="ECO:0000313" key="3">
    <source>
        <dbReference type="EMBL" id="ROQ24237.1"/>
    </source>
</evidence>
<comment type="caution">
    <text evidence="3">The sequence shown here is derived from an EMBL/GenBank/DDBJ whole genome shotgun (WGS) entry which is preliminary data.</text>
</comment>
<dbReference type="GO" id="GO:1990281">
    <property type="term" value="C:efflux pump complex"/>
    <property type="evidence" value="ECO:0007669"/>
    <property type="project" value="TreeGrafter"/>
</dbReference>
<organism evidence="3 4">
    <name type="scientific">Gallaecimonas pentaromativorans</name>
    <dbReference type="NCBI Taxonomy" id="584787"/>
    <lineage>
        <taxon>Bacteria</taxon>
        <taxon>Pseudomonadati</taxon>
        <taxon>Pseudomonadota</taxon>
        <taxon>Gammaproteobacteria</taxon>
        <taxon>Enterobacterales</taxon>
        <taxon>Gallaecimonadaceae</taxon>
        <taxon>Gallaecimonas</taxon>
    </lineage>
</organism>
<dbReference type="Gene3D" id="1.10.287.470">
    <property type="entry name" value="Helix hairpin bin"/>
    <property type="match status" value="1"/>
</dbReference>
<keyword evidence="2" id="KW-0472">Membrane</keyword>
<evidence type="ECO:0000313" key="4">
    <source>
        <dbReference type="Proteomes" id="UP000268033"/>
    </source>
</evidence>
<dbReference type="AlphaFoldDB" id="A0A3N1PAZ4"/>
<name>A0A3N1PAZ4_9GAMM</name>
<dbReference type="STRING" id="584787.GCA_001247655_00688"/>
<gene>
    <name evidence="3" type="ORF">EDC28_107118</name>
</gene>
<dbReference type="Proteomes" id="UP000268033">
    <property type="component" value="Unassembled WGS sequence"/>
</dbReference>
<feature type="coiled-coil region" evidence="1">
    <location>
        <begin position="120"/>
        <end position="203"/>
    </location>
</feature>
<dbReference type="SUPFAM" id="SSF111369">
    <property type="entry name" value="HlyD-like secretion proteins"/>
    <property type="match status" value="1"/>
</dbReference>
<evidence type="ECO:0000256" key="2">
    <source>
        <dbReference type="SAM" id="Phobius"/>
    </source>
</evidence>